<keyword evidence="7" id="KW-1185">Reference proteome</keyword>
<protein>
    <submittedName>
        <fullName evidence="6">Alpha/beta hydrolase</fullName>
    </submittedName>
</protein>
<dbReference type="GO" id="GO:0016787">
    <property type="term" value="F:hydrolase activity"/>
    <property type="evidence" value="ECO:0007669"/>
    <property type="project" value="UniProtKB-KW"/>
</dbReference>
<reference evidence="7" key="1">
    <citation type="journal article" date="2019" name="Int. J. Syst. Evol. Microbiol.">
        <title>The Global Catalogue of Microorganisms (GCM) 10K type strain sequencing project: providing services to taxonomists for standard genome sequencing and annotation.</title>
        <authorList>
            <consortium name="The Broad Institute Genomics Platform"/>
            <consortium name="The Broad Institute Genome Sequencing Center for Infectious Disease"/>
            <person name="Wu L."/>
            <person name="Ma J."/>
        </authorList>
    </citation>
    <scope>NUCLEOTIDE SEQUENCE [LARGE SCALE GENOMIC DNA]</scope>
    <source>
        <strain evidence="7">JCM 1490</strain>
    </source>
</reference>
<comment type="similarity">
    <text evidence="1">Belongs to the peptidase S33 family.</text>
</comment>
<organism evidence="6 7">
    <name type="scientific">Georgenia alba</name>
    <dbReference type="NCBI Taxonomy" id="2233858"/>
    <lineage>
        <taxon>Bacteria</taxon>
        <taxon>Bacillati</taxon>
        <taxon>Actinomycetota</taxon>
        <taxon>Actinomycetes</taxon>
        <taxon>Micrococcales</taxon>
        <taxon>Bogoriellaceae</taxon>
        <taxon>Georgenia</taxon>
    </lineage>
</organism>
<gene>
    <name evidence="6" type="ORF">ACFQQL_04920</name>
</gene>
<dbReference type="EMBL" id="JBHTCQ010000001">
    <property type="protein sequence ID" value="MFC7404441.1"/>
    <property type="molecule type" value="Genomic_DNA"/>
</dbReference>
<comment type="caution">
    <text evidence="6">The sequence shown here is derived from an EMBL/GenBank/DDBJ whole genome shotgun (WGS) entry which is preliminary data.</text>
</comment>
<dbReference type="InterPro" id="IPR029058">
    <property type="entry name" value="AB_hydrolase_fold"/>
</dbReference>
<evidence type="ECO:0000256" key="2">
    <source>
        <dbReference type="ARBA" id="ARBA00022729"/>
    </source>
</evidence>
<evidence type="ECO:0000313" key="7">
    <source>
        <dbReference type="Proteomes" id="UP001596455"/>
    </source>
</evidence>
<keyword evidence="2 4" id="KW-0732">Signal</keyword>
<dbReference type="PROSITE" id="PS51257">
    <property type="entry name" value="PROKAR_LIPOPROTEIN"/>
    <property type="match status" value="1"/>
</dbReference>
<dbReference type="Proteomes" id="UP001596455">
    <property type="component" value="Unassembled WGS sequence"/>
</dbReference>
<evidence type="ECO:0000313" key="6">
    <source>
        <dbReference type="EMBL" id="MFC7404441.1"/>
    </source>
</evidence>
<evidence type="ECO:0000259" key="5">
    <source>
        <dbReference type="Pfam" id="PF08386"/>
    </source>
</evidence>
<accession>A0ABW2Q4M2</accession>
<evidence type="ECO:0000256" key="1">
    <source>
        <dbReference type="ARBA" id="ARBA00010088"/>
    </source>
</evidence>
<name>A0ABW2Q4M2_9MICO</name>
<feature type="domain" description="Peptidase S33 tripeptidyl aminopeptidase-like C-terminal" evidence="5">
    <location>
        <begin position="412"/>
        <end position="513"/>
    </location>
</feature>
<proteinExistence type="inferred from homology"/>
<dbReference type="InterPro" id="IPR051601">
    <property type="entry name" value="Serine_prot/Carboxylest_S33"/>
</dbReference>
<dbReference type="InterPro" id="IPR013595">
    <property type="entry name" value="Pept_S33_TAP-like_C"/>
</dbReference>
<dbReference type="Pfam" id="PF08386">
    <property type="entry name" value="Abhydrolase_4"/>
    <property type="match status" value="1"/>
</dbReference>
<dbReference type="PANTHER" id="PTHR43248:SF29">
    <property type="entry name" value="TRIPEPTIDYL AMINOPEPTIDASE"/>
    <property type="match status" value="1"/>
</dbReference>
<dbReference type="SUPFAM" id="SSF53474">
    <property type="entry name" value="alpha/beta-Hydrolases"/>
    <property type="match status" value="1"/>
</dbReference>
<feature type="chain" id="PRO_5047304777" evidence="4">
    <location>
        <begin position="21"/>
        <end position="513"/>
    </location>
</feature>
<sequence>MRASLRRAVPSAAVLALVLAGCVGPEPMERVQTPAHPSDASAAATPPSADLAEFYAQELDWSSCGELDCARLTVPLDYDAPDAESIELAVTRRPSDDGDAIGNLVLNPGGPGTSATRFVGTVGDRWTGELLSAYDVVGLDPRGVGRSAAVECVSDAQLDQVRAADHDMSSQEGVAAFRADARTIAEGCAEGTGELLGHVDTVSAARDMDVLRAVLGEESLDYVGFSYGTELGARYAELFPARVGRFVLDGGLDPTLTDEERTRDQAMAFERALRSYVEDCLAWTECPLTGDPEQALQQIGTVLELASANPLPTDDPDGRELTASLAFSGILMPLYTPRSWPALSGALTQAIHDGDGSGLLALADSMAGRGPDGTYADNSTEANWAVECLEHPADGDLAQWRQEAAQLAEAAPLLGPSFAFGDTLCEPWPVAAEASNAPVRADGAAPIVVVGTTGDPATPYEWSESLAEQLASGVLVTYEGEGHTAYGRSNACVTDALDAYLVDGVVPVDGLTC</sequence>
<evidence type="ECO:0000256" key="4">
    <source>
        <dbReference type="SAM" id="SignalP"/>
    </source>
</evidence>
<dbReference type="RefSeq" id="WP_382391833.1">
    <property type="nucleotide sequence ID" value="NZ_JBHTCQ010000001.1"/>
</dbReference>
<keyword evidence="3 6" id="KW-0378">Hydrolase</keyword>
<dbReference type="PANTHER" id="PTHR43248">
    <property type="entry name" value="2-SUCCINYL-6-HYDROXY-2,4-CYCLOHEXADIENE-1-CARBOXYLATE SYNTHASE"/>
    <property type="match status" value="1"/>
</dbReference>
<dbReference type="Gene3D" id="3.40.50.1820">
    <property type="entry name" value="alpha/beta hydrolase"/>
    <property type="match status" value="1"/>
</dbReference>
<evidence type="ECO:0000256" key="3">
    <source>
        <dbReference type="ARBA" id="ARBA00022801"/>
    </source>
</evidence>
<feature type="signal peptide" evidence="4">
    <location>
        <begin position="1"/>
        <end position="20"/>
    </location>
</feature>